<organism evidence="3 4">
    <name type="scientific">Fusibacter tunisiensis</name>
    <dbReference type="NCBI Taxonomy" id="1008308"/>
    <lineage>
        <taxon>Bacteria</taxon>
        <taxon>Bacillati</taxon>
        <taxon>Bacillota</taxon>
        <taxon>Clostridia</taxon>
        <taxon>Eubacteriales</taxon>
        <taxon>Eubacteriales Family XII. Incertae Sedis</taxon>
        <taxon>Fusibacter</taxon>
    </lineage>
</organism>
<comment type="caution">
    <text evidence="3">The sequence shown here is derived from an EMBL/GenBank/DDBJ whole genome shotgun (WGS) entry which is preliminary data.</text>
</comment>
<sequence>MSKSEGKKIAIRFSDRVMGNLEILPKLPFIVGKFINLFGFYGASSNYSSYYPSNAFDGSTSSMWYTRTSGEQWIQVSTVRPIRLGGFRWYLGSRHRPKDFKVQGSDDGVNWTDLFTGASEDTQGWKEYYWQYSDAYLYHRWTVTTRYSSYLYLYEIEAFVHDEKAIKVTGLQRDFVGGELKEVDYAVKKVEHHPTEENTLLITLHDNYQEAFDEVEGAITIHYKGQLGNLIGYGGAIEDFTVGFYPTELISSPNPGIEERLRVGTNTTTVLIPITYHNIYDLSERIRVVGFTITTQLIYSSIENP</sequence>
<dbReference type="EMBL" id="JAFBDT010000005">
    <property type="protein sequence ID" value="MBM7561468.1"/>
    <property type="molecule type" value="Genomic_DNA"/>
</dbReference>
<dbReference type="InterPro" id="IPR008979">
    <property type="entry name" value="Galactose-bd-like_sf"/>
</dbReference>
<evidence type="ECO:0000313" key="4">
    <source>
        <dbReference type="Proteomes" id="UP000767854"/>
    </source>
</evidence>
<reference evidence="3 4" key="1">
    <citation type="submission" date="2021-01" db="EMBL/GenBank/DDBJ databases">
        <title>Genomic Encyclopedia of Type Strains, Phase IV (KMG-IV): sequencing the most valuable type-strain genomes for metagenomic binning, comparative biology and taxonomic classification.</title>
        <authorList>
            <person name="Goeker M."/>
        </authorList>
    </citation>
    <scope>NUCLEOTIDE SEQUENCE [LARGE SCALE GENOMIC DNA]</scope>
    <source>
        <strain evidence="3 4">DSM 24436</strain>
    </source>
</reference>
<evidence type="ECO:0000256" key="1">
    <source>
        <dbReference type="ARBA" id="ARBA00023295"/>
    </source>
</evidence>
<dbReference type="SUPFAM" id="SSF49785">
    <property type="entry name" value="Galactose-binding domain-like"/>
    <property type="match status" value="1"/>
</dbReference>
<dbReference type="RefSeq" id="WP_204663003.1">
    <property type="nucleotide sequence ID" value="NZ_JAFBDT010000005.1"/>
</dbReference>
<name>A0ABS2MPZ6_9FIRM</name>
<evidence type="ECO:0000259" key="2">
    <source>
        <dbReference type="PROSITE" id="PS50022"/>
    </source>
</evidence>
<evidence type="ECO:0000313" key="3">
    <source>
        <dbReference type="EMBL" id="MBM7561468.1"/>
    </source>
</evidence>
<dbReference type="Gene3D" id="2.60.120.260">
    <property type="entry name" value="Galactose-binding domain-like"/>
    <property type="match status" value="1"/>
</dbReference>
<protein>
    <recommendedName>
        <fullName evidence="2">F5/8 type C domain-containing protein</fullName>
    </recommendedName>
</protein>
<feature type="domain" description="F5/8 type C" evidence="2">
    <location>
        <begin position="22"/>
        <end position="114"/>
    </location>
</feature>
<dbReference type="Pfam" id="PF00754">
    <property type="entry name" value="F5_F8_type_C"/>
    <property type="match status" value="1"/>
</dbReference>
<keyword evidence="1" id="KW-0378">Hydrolase</keyword>
<gene>
    <name evidence="3" type="ORF">JOC49_000988</name>
</gene>
<keyword evidence="4" id="KW-1185">Reference proteome</keyword>
<dbReference type="Proteomes" id="UP000767854">
    <property type="component" value="Unassembled WGS sequence"/>
</dbReference>
<keyword evidence="1" id="KW-0326">Glycosidase</keyword>
<dbReference type="PROSITE" id="PS50022">
    <property type="entry name" value="FA58C_3"/>
    <property type="match status" value="1"/>
</dbReference>
<accession>A0ABS2MPZ6</accession>
<proteinExistence type="predicted"/>
<dbReference type="InterPro" id="IPR000421">
    <property type="entry name" value="FA58C"/>
</dbReference>